<sequence length="74" mass="8271">ILYEDGHGNVVDENGGPEPIEYIIETITTHTDYLKHTVSDGSSPTCSMLVEKSKDKDVRMNEASTKRDYVHCTV</sequence>
<feature type="non-terminal residue" evidence="1">
    <location>
        <position position="74"/>
    </location>
</feature>
<proteinExistence type="predicted"/>
<organism evidence="1 2">
    <name type="scientific">Rhizopus microsporus</name>
    <dbReference type="NCBI Taxonomy" id="58291"/>
    <lineage>
        <taxon>Eukaryota</taxon>
        <taxon>Fungi</taxon>
        <taxon>Fungi incertae sedis</taxon>
        <taxon>Mucoromycota</taxon>
        <taxon>Mucoromycotina</taxon>
        <taxon>Mucoromycetes</taxon>
        <taxon>Mucorales</taxon>
        <taxon>Mucorineae</taxon>
        <taxon>Rhizopodaceae</taxon>
        <taxon>Rhizopus</taxon>
    </lineage>
</organism>
<dbReference type="OMA" id="TTHTDYL"/>
<reference evidence="1 2" key="1">
    <citation type="journal article" date="2016" name="Proc. Natl. Acad. Sci. U.S.A.">
        <title>Lipid metabolic changes in an early divergent fungus govern the establishment of a mutualistic symbiosis with endobacteria.</title>
        <authorList>
            <person name="Lastovetsky O.A."/>
            <person name="Gaspar M.L."/>
            <person name="Mondo S.J."/>
            <person name="LaButti K.M."/>
            <person name="Sandor L."/>
            <person name="Grigoriev I.V."/>
            <person name="Henry S.A."/>
            <person name="Pawlowska T.E."/>
        </authorList>
    </citation>
    <scope>NUCLEOTIDE SEQUENCE [LARGE SCALE GENOMIC DNA]</scope>
    <source>
        <strain evidence="1 2">ATCC 11559</strain>
    </source>
</reference>
<dbReference type="Proteomes" id="UP000242381">
    <property type="component" value="Unassembled WGS sequence"/>
</dbReference>
<evidence type="ECO:0000313" key="1">
    <source>
        <dbReference type="EMBL" id="ORE12340.1"/>
    </source>
</evidence>
<dbReference type="AlphaFoldDB" id="A0A1X0RK27"/>
<evidence type="ECO:0000313" key="2">
    <source>
        <dbReference type="Proteomes" id="UP000242381"/>
    </source>
</evidence>
<accession>A0A1X0RK27</accession>
<protein>
    <submittedName>
        <fullName evidence="1">Uncharacterized protein</fullName>
    </submittedName>
</protein>
<feature type="non-terminal residue" evidence="1">
    <location>
        <position position="1"/>
    </location>
</feature>
<name>A0A1X0RK27_RHIZD</name>
<gene>
    <name evidence="1" type="ORF">BCV71DRAFT_159229</name>
</gene>
<dbReference type="EMBL" id="KV921699">
    <property type="protein sequence ID" value="ORE12340.1"/>
    <property type="molecule type" value="Genomic_DNA"/>
</dbReference>